<dbReference type="AlphaFoldDB" id="A0A163EMK6"/>
<evidence type="ECO:0000313" key="2">
    <source>
        <dbReference type="EMBL" id="KZM23782.1"/>
    </source>
</evidence>
<organism evidence="2 3">
    <name type="scientific">Didymella rabiei</name>
    <name type="common">Chickpea ascochyta blight fungus</name>
    <name type="synonym">Mycosphaerella rabiei</name>
    <dbReference type="NCBI Taxonomy" id="5454"/>
    <lineage>
        <taxon>Eukaryota</taxon>
        <taxon>Fungi</taxon>
        <taxon>Dikarya</taxon>
        <taxon>Ascomycota</taxon>
        <taxon>Pezizomycotina</taxon>
        <taxon>Dothideomycetes</taxon>
        <taxon>Pleosporomycetidae</taxon>
        <taxon>Pleosporales</taxon>
        <taxon>Pleosporineae</taxon>
        <taxon>Didymellaceae</taxon>
        <taxon>Ascochyta</taxon>
    </lineage>
</organism>
<accession>A0A163EMK6</accession>
<gene>
    <name evidence="2" type="ORF">ST47_g5063</name>
</gene>
<feature type="chain" id="PRO_5007842518" evidence="1">
    <location>
        <begin position="19"/>
        <end position="165"/>
    </location>
</feature>
<reference evidence="2 3" key="1">
    <citation type="journal article" date="2016" name="Sci. Rep.">
        <title>Draft genome sequencing and secretome analysis of fungal phytopathogen Ascochyta rabiei provides insight into the necrotrophic effector repertoire.</title>
        <authorList>
            <person name="Verma S."/>
            <person name="Gazara R.K."/>
            <person name="Nizam S."/>
            <person name="Parween S."/>
            <person name="Chattopadhyay D."/>
            <person name="Verma P.K."/>
        </authorList>
    </citation>
    <scope>NUCLEOTIDE SEQUENCE [LARGE SCALE GENOMIC DNA]</scope>
    <source>
        <strain evidence="2 3">ArDII</strain>
    </source>
</reference>
<keyword evidence="3" id="KW-1185">Reference proteome</keyword>
<comment type="caution">
    <text evidence="2">The sequence shown here is derived from an EMBL/GenBank/DDBJ whole genome shotgun (WGS) entry which is preliminary data.</text>
</comment>
<protein>
    <submittedName>
        <fullName evidence="2">Uncharacterized protein</fullName>
    </submittedName>
</protein>
<dbReference type="Proteomes" id="UP000076837">
    <property type="component" value="Unassembled WGS sequence"/>
</dbReference>
<dbReference type="EMBL" id="JYNV01000183">
    <property type="protein sequence ID" value="KZM23782.1"/>
    <property type="molecule type" value="Genomic_DNA"/>
</dbReference>
<evidence type="ECO:0000313" key="3">
    <source>
        <dbReference type="Proteomes" id="UP000076837"/>
    </source>
</evidence>
<evidence type="ECO:0000256" key="1">
    <source>
        <dbReference type="SAM" id="SignalP"/>
    </source>
</evidence>
<name>A0A163EMK6_DIDRA</name>
<feature type="signal peptide" evidence="1">
    <location>
        <begin position="1"/>
        <end position="18"/>
    </location>
</feature>
<sequence>MHFSTLLLPLYLMGMAASSPIQATDAIPNVELSFIPTKDIAVRDLPDSAIGSPPVDEKAPQRPVRYYSTTFRAGPGVENAVETHMTIRGIAVIVTAHFANIHNLIVLITPSFPNTPLSFLAGFQDFSKEFNSPLINWAFDKYRTMSPPSGEIFQYDDYFRFFWDA</sequence>
<proteinExistence type="predicted"/>
<keyword evidence="1" id="KW-0732">Signal</keyword>